<evidence type="ECO:0000256" key="10">
    <source>
        <dbReference type="ARBA" id="ARBA00022670"/>
    </source>
</evidence>
<evidence type="ECO:0000256" key="3">
    <source>
        <dbReference type="ARBA" id="ARBA00004613"/>
    </source>
</evidence>
<dbReference type="Gene3D" id="2.60.120.290">
    <property type="entry name" value="Spermadhesin, CUB domain"/>
    <property type="match status" value="3"/>
</dbReference>
<comment type="catalytic activity">
    <reaction evidence="1">
        <text>Selective cleavage of Lys(or Arg)-|-Ile bond in complement subcomponent C1s to form the active form of C1s (EC 3.4.21.42).</text>
        <dbReference type="EC" id="3.4.21.41"/>
    </reaction>
</comment>
<evidence type="ECO:0000259" key="27">
    <source>
        <dbReference type="PROSITE" id="PS50240"/>
    </source>
</evidence>
<dbReference type="PANTHER" id="PTHR24255">
    <property type="entry name" value="COMPLEMENT COMPONENT 1, S SUBCOMPONENT-RELATED"/>
    <property type="match status" value="1"/>
</dbReference>
<dbReference type="GO" id="GO:0045087">
    <property type="term" value="P:innate immune response"/>
    <property type="evidence" value="ECO:0007669"/>
    <property type="project" value="UniProtKB-KW"/>
</dbReference>
<evidence type="ECO:0000256" key="20">
    <source>
        <dbReference type="ARBA" id="ARBA00024195"/>
    </source>
</evidence>
<dbReference type="PRINTS" id="PR00722">
    <property type="entry name" value="CHYMOTRYPSIN"/>
</dbReference>
<evidence type="ECO:0000256" key="5">
    <source>
        <dbReference type="ARBA" id="ARBA00022525"/>
    </source>
</evidence>
<evidence type="ECO:0000256" key="15">
    <source>
        <dbReference type="ARBA" id="ARBA00022825"/>
    </source>
</evidence>
<dbReference type="GeneID" id="102198049"/>
<dbReference type="SUPFAM" id="SSF57196">
    <property type="entry name" value="EGF/Laminin"/>
    <property type="match status" value="1"/>
</dbReference>
<feature type="domain" description="CUB" evidence="26">
    <location>
        <begin position="544"/>
        <end position="661"/>
    </location>
</feature>
<keyword evidence="12" id="KW-0677">Repeat</keyword>
<proteinExistence type="inferred from homology"/>
<keyword evidence="25" id="KW-0732">Signal</keyword>
<dbReference type="GO" id="GO:0009986">
    <property type="term" value="C:cell surface"/>
    <property type="evidence" value="ECO:0007669"/>
    <property type="project" value="UniProtKB-SubCell"/>
</dbReference>
<evidence type="ECO:0000256" key="8">
    <source>
        <dbReference type="ARBA" id="ARBA00022588"/>
    </source>
</evidence>
<dbReference type="SUPFAM" id="SSF49854">
    <property type="entry name" value="Spermadhesin, CUB domain"/>
    <property type="match status" value="3"/>
</dbReference>
<evidence type="ECO:0000256" key="19">
    <source>
        <dbReference type="ARBA" id="ARBA00023180"/>
    </source>
</evidence>
<keyword evidence="19" id="KW-0325">Glycoprotein</keyword>
<feature type="domain" description="Sushi" evidence="28">
    <location>
        <begin position="315"/>
        <end position="380"/>
    </location>
</feature>
<comment type="function">
    <text evidence="21">Serine protease component of the complement C1 complex, a multiprotein complex that initiates the classical pathway of the complement system, a cascade of proteins that leads to phagocytosis and breakdown of pathogens and signaling that strengthens the adaptive immune system. C1R catalyzes the first enzymatic step in the classical complement pathway: it is activated by the C1Q subcomplex of the C1 complex, which associates with IgG or IgM immunoglobulins complexed with antigens to form antigen-antibody complexes on the surface of pathogens. Immunoglobulin-binding promotes the autocatalytic cleavage and activation of C1R. Activated C1R then cleaves and activates C1S, the second protease of the classical complement pathway. It is unclear if C1R activates C1S within single, strained C1 complexes or between neighboring C1 complexes on surfaces.</text>
</comment>
<feature type="chain" id="PRO_5041320374" description="complement subcomponent C1r" evidence="25">
    <location>
        <begin position="26"/>
        <end position="923"/>
    </location>
</feature>
<dbReference type="CDD" id="cd00041">
    <property type="entry name" value="CUB"/>
    <property type="match status" value="3"/>
</dbReference>
<comment type="caution">
    <text evidence="24">Lacks conserved residue(s) required for the propagation of feature annotation.</text>
</comment>
<evidence type="ECO:0000256" key="21">
    <source>
        <dbReference type="ARBA" id="ARBA00093383"/>
    </source>
</evidence>
<dbReference type="RefSeq" id="XP_013765980.1">
    <property type="nucleotide sequence ID" value="XM_013910526.1"/>
</dbReference>
<dbReference type="PANTHER" id="PTHR24255:SF25">
    <property type="entry name" value="COMPLEMENT C1R SUBCOMPONENT"/>
    <property type="match status" value="1"/>
</dbReference>
<dbReference type="GO" id="GO:0004252">
    <property type="term" value="F:serine-type endopeptidase activity"/>
    <property type="evidence" value="ECO:0007669"/>
    <property type="project" value="UniProtKB-EC"/>
</dbReference>
<keyword evidence="13" id="KW-0378">Hydrolase</keyword>
<dbReference type="GO" id="GO:0031638">
    <property type="term" value="P:zymogen activation"/>
    <property type="evidence" value="ECO:0007669"/>
    <property type="project" value="TreeGrafter"/>
</dbReference>
<evidence type="ECO:0000259" key="28">
    <source>
        <dbReference type="PROSITE" id="PS50923"/>
    </source>
</evidence>
<evidence type="ECO:0000256" key="1">
    <source>
        <dbReference type="ARBA" id="ARBA00001057"/>
    </source>
</evidence>
<dbReference type="CDD" id="cd00033">
    <property type="entry name" value="CCP"/>
    <property type="match status" value="1"/>
</dbReference>
<protein>
    <recommendedName>
        <fullName evidence="4">complement subcomponent C1r</fullName>
        <ecNumber evidence="4">3.4.21.41</ecNumber>
    </recommendedName>
</protein>
<dbReference type="Pfam" id="PF00431">
    <property type="entry name" value="CUB"/>
    <property type="match status" value="3"/>
</dbReference>
<feature type="disulfide bond" evidence="23">
    <location>
        <begin position="198"/>
        <end position="225"/>
    </location>
</feature>
<dbReference type="FunFam" id="2.40.10.10:FF:000068">
    <property type="entry name" value="transmembrane protease serine 2"/>
    <property type="match status" value="1"/>
</dbReference>
<dbReference type="PROSITE" id="PS50923">
    <property type="entry name" value="SUSHI"/>
    <property type="match status" value="2"/>
</dbReference>
<dbReference type="EC" id="3.4.21.41" evidence="4"/>
<name>A0A9Y6JCI7_9CICH</name>
<dbReference type="InterPro" id="IPR043504">
    <property type="entry name" value="Peptidase_S1_PA_chymotrypsin"/>
</dbReference>
<keyword evidence="9 24" id="KW-0768">Sushi</keyword>
<dbReference type="SMART" id="SM00042">
    <property type="entry name" value="CUB"/>
    <property type="match status" value="3"/>
</dbReference>
<evidence type="ECO:0000313" key="29">
    <source>
        <dbReference type="Proteomes" id="UP000695023"/>
    </source>
</evidence>
<evidence type="ECO:0000256" key="18">
    <source>
        <dbReference type="ARBA" id="ARBA00023157"/>
    </source>
</evidence>
<accession>A0A9Y6JCI7</accession>
<evidence type="ECO:0000259" key="26">
    <source>
        <dbReference type="PROSITE" id="PS01180"/>
    </source>
</evidence>
<dbReference type="SMART" id="SM00020">
    <property type="entry name" value="Tryp_SPc"/>
    <property type="match status" value="1"/>
</dbReference>
<dbReference type="PROSITE" id="PS01187">
    <property type="entry name" value="EGF_CA"/>
    <property type="match status" value="1"/>
</dbReference>
<dbReference type="InterPro" id="IPR001314">
    <property type="entry name" value="Peptidase_S1A"/>
</dbReference>
<evidence type="ECO:0000256" key="6">
    <source>
        <dbReference type="ARBA" id="ARBA00022536"/>
    </source>
</evidence>
<feature type="domain" description="Peptidase S1" evidence="27">
    <location>
        <begin position="676"/>
        <end position="921"/>
    </location>
</feature>
<evidence type="ECO:0000256" key="2">
    <source>
        <dbReference type="ARBA" id="ARBA00004241"/>
    </source>
</evidence>
<dbReference type="InterPro" id="IPR000859">
    <property type="entry name" value="CUB_dom"/>
</dbReference>
<keyword evidence="11" id="KW-0479">Metal-binding</keyword>
<evidence type="ECO:0000256" key="7">
    <source>
        <dbReference type="ARBA" id="ARBA00022553"/>
    </source>
</evidence>
<dbReference type="Pfam" id="PF00084">
    <property type="entry name" value="Sushi"/>
    <property type="match status" value="2"/>
</dbReference>
<evidence type="ECO:0000256" key="11">
    <source>
        <dbReference type="ARBA" id="ARBA00022723"/>
    </source>
</evidence>
<reference evidence="30" key="1">
    <citation type="submission" date="2025-08" db="UniProtKB">
        <authorList>
            <consortium name="RefSeq"/>
        </authorList>
    </citation>
    <scope>IDENTIFICATION</scope>
</reference>
<evidence type="ECO:0000256" key="22">
    <source>
        <dbReference type="ARBA" id="ARBA00093536"/>
    </source>
</evidence>
<evidence type="ECO:0000256" key="16">
    <source>
        <dbReference type="ARBA" id="ARBA00022859"/>
    </source>
</evidence>
<keyword evidence="15" id="KW-0720">Serine protease</keyword>
<evidence type="ECO:0000256" key="12">
    <source>
        <dbReference type="ARBA" id="ARBA00022737"/>
    </source>
</evidence>
<dbReference type="GO" id="GO:0006958">
    <property type="term" value="P:complement activation, classical pathway"/>
    <property type="evidence" value="ECO:0007669"/>
    <property type="project" value="UniProtKB-KW"/>
</dbReference>
<dbReference type="SMART" id="SM00179">
    <property type="entry name" value="EGF_CA"/>
    <property type="match status" value="1"/>
</dbReference>
<keyword evidence="29" id="KW-1185">Reference proteome</keyword>
<evidence type="ECO:0000256" key="24">
    <source>
        <dbReference type="PROSITE-ProRule" id="PRU00302"/>
    </source>
</evidence>
<dbReference type="InterPro" id="IPR035914">
    <property type="entry name" value="Sperma_CUB_dom_sf"/>
</dbReference>
<dbReference type="SUPFAM" id="SSF57535">
    <property type="entry name" value="Complement control module/SCR domain"/>
    <property type="match status" value="2"/>
</dbReference>
<keyword evidence="5" id="KW-0964">Secreted</keyword>
<dbReference type="FunFam" id="2.40.10.10:FF:000002">
    <property type="entry name" value="Transmembrane protease serine"/>
    <property type="match status" value="1"/>
</dbReference>
<gene>
    <name evidence="30" type="primary">LOC102198049</name>
</gene>
<keyword evidence="7" id="KW-0597">Phosphoprotein</keyword>
<feature type="signal peptide" evidence="25">
    <location>
        <begin position="1"/>
        <end position="25"/>
    </location>
</feature>
<dbReference type="InterPro" id="IPR018097">
    <property type="entry name" value="EGF_Ca-bd_CS"/>
</dbReference>
<keyword evidence="17" id="KW-0180">Complement pathway</keyword>
<sequence>MDTVNWKMRWASCIIWFLYVSLCECSPLPEPEPQMYGKVQSPLYPQPYPPNLQEQWDLVVPEGYQIRLTFTHLDIEASANCYYDSLTVFYKEKALWKFCGSENSADGHHPGNEPILSPGNSLTLIFQSDSNNPEAHQNLGFSAQYHAIDIDECSAPEPGDGSGPLCSQICLNTLGSYLCSCHHGYELRSDQRTCVLSCGGGIFDEPEGHLFSPGYPNHPPHAVSCQYVISVQEGFTITLNFTDNFHIESMDSPEGPQCLHHWLELTVRDEQPTKLCGKTSPGLIVTNSNMVKLEYHIDDEGQSNGWSLDYSTHRVKCPSPGSVAKGRVTPNLSEYLFRDYIYVRCDQGYKLMMNGREMESFSSICQSNGQWHLPLPECHIIDCGEPDPLLNGGVAFLSGFQNQYLSVIQYRCNEPFYSLLGDANVNFTCDADRKWRSTHEVIDSPLCLPVCGQPTNHINVHQRIFGGQDAPDNTIPWQVLLSVSGNRAGGMVIGDRWIMTAAHNVVNKGVMVANESVRIFMGLNEVKALEKSPLFAASIHVHPDHRSFQSETSLLEVQSTPELYKHGLDPLHHLYIISVEPRFIVTLNFRDNFHIDNKDNQHGSSCQGHFLQVTIPGRLAMKFCGTKSPGLIVTNSSTVRLDYHTEEEGLSNGWSLQYSTHVCGQPTNHINVYQRIFGGQNAPDNTIPWQVLLSVSGNRGGGMVIGDRWIMTAAHYVVNRGVVVSNESVRIFMGLNEVKALEKSPLFAASIHVHPEYNNPNYVEYNNDIALIKLEDTLTFNSSVMPVCLPEPGATYDTGVMGLVSGFGVTNENNRRILTNQLKYVYLPVVDQQTCRDSVTSARRRNNNIPDLTNNMFCAGLPEGGKDSCQGDAGGPFTLTKDGRQWAAGIVSWGVECGGKGTYGVYTRVANYLNWIKKTMQEN</sequence>
<evidence type="ECO:0000256" key="9">
    <source>
        <dbReference type="ARBA" id="ARBA00022659"/>
    </source>
</evidence>
<feature type="domain" description="CUB" evidence="26">
    <location>
        <begin position="198"/>
        <end position="313"/>
    </location>
</feature>
<dbReference type="Pfam" id="PF00089">
    <property type="entry name" value="Trypsin"/>
    <property type="match status" value="2"/>
</dbReference>
<evidence type="ECO:0000256" key="25">
    <source>
        <dbReference type="SAM" id="SignalP"/>
    </source>
</evidence>
<dbReference type="InterPro" id="IPR000436">
    <property type="entry name" value="Sushi_SCR_CCP_dom"/>
</dbReference>
<keyword evidence="16" id="KW-0391">Immunity</keyword>
<keyword evidence="14" id="KW-0068">Autocatalytic cleavage</keyword>
<feature type="domain" description="Sushi" evidence="28">
    <location>
        <begin position="381"/>
        <end position="449"/>
    </location>
</feature>
<dbReference type="CDD" id="cd00054">
    <property type="entry name" value="EGF_CA"/>
    <property type="match status" value="1"/>
</dbReference>
<evidence type="ECO:0000256" key="13">
    <source>
        <dbReference type="ARBA" id="ARBA00022801"/>
    </source>
</evidence>
<comment type="subcellular location">
    <subcellularLocation>
        <location evidence="2">Cell surface</location>
    </subcellularLocation>
    <subcellularLocation>
        <location evidence="3">Secreted</location>
    </subcellularLocation>
</comment>
<dbReference type="PROSITE" id="PS01180">
    <property type="entry name" value="CUB"/>
    <property type="match status" value="3"/>
</dbReference>
<dbReference type="FunFam" id="2.60.120.290:FF:000012">
    <property type="entry name" value="mannan-binding lectin serine protease 1 isoform X1"/>
    <property type="match status" value="1"/>
</dbReference>
<comment type="subunit">
    <text evidence="22">Core component of the complement C1 complex, a calcium-dependent complex composed of 1 molecule of the C1Q subcomplex, 2 molecules of C1R and 2 molecules of C1S. The C1Q subcomplex is composed 18 subunits: 3 chains of C1QA, C1QB, and C1QC trimerize to form 6 collagen-like triple helices connected to six globular ligand-recognition modules. Within the C1 complex, C1R is a dimer of identical chains, each of which is activated by cleavage into two chains, heavy and light, connected by disulfide bonds.</text>
</comment>
<dbReference type="PROSITE" id="PS01186">
    <property type="entry name" value="EGF_2"/>
    <property type="match status" value="1"/>
</dbReference>
<dbReference type="GO" id="GO:0072562">
    <property type="term" value="C:blood microparticle"/>
    <property type="evidence" value="ECO:0007669"/>
    <property type="project" value="TreeGrafter"/>
</dbReference>
<dbReference type="SUPFAM" id="SSF50494">
    <property type="entry name" value="Trypsin-like serine proteases"/>
    <property type="match status" value="2"/>
</dbReference>
<dbReference type="SMART" id="SM00032">
    <property type="entry name" value="CCP"/>
    <property type="match status" value="2"/>
</dbReference>
<dbReference type="Pfam" id="PF14670">
    <property type="entry name" value="FXa_inhibition"/>
    <property type="match status" value="1"/>
</dbReference>
<keyword evidence="18 23" id="KW-1015">Disulfide bond</keyword>
<dbReference type="FunFam" id="2.10.70.10:FF:000016">
    <property type="entry name" value="Mannan-binding lectin serine protease 1"/>
    <property type="match status" value="1"/>
</dbReference>
<evidence type="ECO:0000256" key="4">
    <source>
        <dbReference type="ARBA" id="ARBA00011907"/>
    </source>
</evidence>
<dbReference type="InterPro" id="IPR000742">
    <property type="entry name" value="EGF"/>
</dbReference>
<organism evidence="29 30">
    <name type="scientific">Pundamilia nyererei</name>
    <dbReference type="NCBI Taxonomy" id="303518"/>
    <lineage>
        <taxon>Eukaryota</taxon>
        <taxon>Metazoa</taxon>
        <taxon>Chordata</taxon>
        <taxon>Craniata</taxon>
        <taxon>Vertebrata</taxon>
        <taxon>Euteleostomi</taxon>
        <taxon>Actinopterygii</taxon>
        <taxon>Neopterygii</taxon>
        <taxon>Teleostei</taxon>
        <taxon>Neoteleostei</taxon>
        <taxon>Acanthomorphata</taxon>
        <taxon>Ovalentaria</taxon>
        <taxon>Cichlomorphae</taxon>
        <taxon>Cichliformes</taxon>
        <taxon>Cichlidae</taxon>
        <taxon>African cichlids</taxon>
        <taxon>Pseudocrenilabrinae</taxon>
        <taxon>Haplochromini</taxon>
        <taxon>Pundamilia</taxon>
    </lineage>
</organism>
<dbReference type="Gene3D" id="2.10.70.10">
    <property type="entry name" value="Complement Module, domain 1"/>
    <property type="match status" value="2"/>
</dbReference>
<dbReference type="CDD" id="cd00190">
    <property type="entry name" value="Tryp_SPc"/>
    <property type="match status" value="1"/>
</dbReference>
<keyword evidence="10" id="KW-0645">Protease</keyword>
<comment type="similarity">
    <text evidence="20">Belongs to the peptidase S1 family. CLIP subfamily.</text>
</comment>
<dbReference type="Gene3D" id="2.10.25.10">
    <property type="entry name" value="Laminin"/>
    <property type="match status" value="1"/>
</dbReference>
<dbReference type="Gene3D" id="2.40.10.10">
    <property type="entry name" value="Trypsin-like serine proteases"/>
    <property type="match status" value="2"/>
</dbReference>
<dbReference type="InterPro" id="IPR009003">
    <property type="entry name" value="Peptidase_S1_PA"/>
</dbReference>
<evidence type="ECO:0000313" key="30">
    <source>
        <dbReference type="RefSeq" id="XP_013765980.1"/>
    </source>
</evidence>
<keyword evidence="6" id="KW-0245">EGF-like domain</keyword>
<evidence type="ECO:0000256" key="14">
    <source>
        <dbReference type="ARBA" id="ARBA00022813"/>
    </source>
</evidence>
<dbReference type="AlphaFoldDB" id="A0A9Y6JCI7"/>
<keyword evidence="8" id="KW-0399">Innate immunity</keyword>
<dbReference type="InterPro" id="IPR035976">
    <property type="entry name" value="Sushi/SCR/CCP_sf"/>
</dbReference>
<feature type="domain" description="CUB" evidence="26">
    <location>
        <begin position="25"/>
        <end position="148"/>
    </location>
</feature>
<dbReference type="FunFam" id="2.10.25.10:FF:000059">
    <property type="entry name" value="Mannan-binding lectin serine protease 1"/>
    <property type="match status" value="1"/>
</dbReference>
<dbReference type="GO" id="GO:0005509">
    <property type="term" value="F:calcium ion binding"/>
    <property type="evidence" value="ECO:0007669"/>
    <property type="project" value="InterPro"/>
</dbReference>
<dbReference type="SMART" id="SM00181">
    <property type="entry name" value="EGF"/>
    <property type="match status" value="1"/>
</dbReference>
<dbReference type="PROSITE" id="PS50240">
    <property type="entry name" value="TRYPSIN_DOM"/>
    <property type="match status" value="1"/>
</dbReference>
<evidence type="ECO:0000256" key="23">
    <source>
        <dbReference type="PROSITE-ProRule" id="PRU00059"/>
    </source>
</evidence>
<evidence type="ECO:0000256" key="17">
    <source>
        <dbReference type="ARBA" id="ARBA00022875"/>
    </source>
</evidence>
<dbReference type="Proteomes" id="UP000695023">
    <property type="component" value="Unplaced"/>
</dbReference>
<dbReference type="InterPro" id="IPR001881">
    <property type="entry name" value="EGF-like_Ca-bd_dom"/>
</dbReference>
<dbReference type="InterPro" id="IPR001254">
    <property type="entry name" value="Trypsin_dom"/>
</dbReference>